<dbReference type="SUPFAM" id="SSF52374">
    <property type="entry name" value="Nucleotidylyl transferase"/>
    <property type="match status" value="1"/>
</dbReference>
<dbReference type="Gene3D" id="3.10.20.590">
    <property type="match status" value="1"/>
</dbReference>
<dbReference type="Gene3D" id="3.40.50.620">
    <property type="entry name" value="HUPs"/>
    <property type="match status" value="2"/>
</dbReference>
<evidence type="ECO:0000256" key="1">
    <source>
        <dbReference type="ARBA" id="ARBA00005594"/>
    </source>
</evidence>
<dbReference type="FunFam" id="3.40.50.620:FF:000056">
    <property type="entry name" value="Leucine--tRNA ligase"/>
    <property type="match status" value="1"/>
</dbReference>
<dbReference type="InterPro" id="IPR002302">
    <property type="entry name" value="Leu-tRNA-ligase"/>
</dbReference>
<sequence length="840" mass="94784">MTHERYNPQAIEEKWQSRWQAENAFACTHKSNKPKYYVLEMFPYPSGNIHMGHVRNYAIGDVVARSKRMLGFNVLHPMGWDAFGLPAENAAIKNNTHPAKWTYANIDNMRAQLKRLGYSYDWDREIATCRPEYYRWEQMFFLRLLEKGLVYRKKAAQNWCPSCHTVLANEQVVDGLCWRCDSRVEQKDLTQWFLKITAYGDELLQDLQSLEGDWPDRVIAMQRNWIGKSTGAAITFGLENAALKAEGVTGIDVFTTRPDTLFGVTFMTLAPEHPLVEKLIEGYEKADEVRAFVDRIRNMDRIDRQSDSLEKEGIFTGAYAVHPFTGQRVPLWLGNFVLADYGTGAVMGVPAHDQRDFEFARKYGLPLRVVISPKDEQIDPETLTEAYTAEGFMVNSGPFDGTANEDGKKAVAQALEKDGKGKATTQFRLRDWNISRQRYWGAPIPVIYCDKCGVVPEKEENLPVLLPMDVKIREDGRSPLPETPEFASCTCPKCGGTARRETDTMDTFVESSWYFARYTSARKEDGPFDTEALKYWLPVDQYIGGVEHAILHLLYSRFFTKVLRDLGFFPAELNEPFANLLTQGMVLKDGSKMSKSKGNVVAPSDMIAKYGADTVRLFCLFAAPAERDFDWSDSGIEGASRFIGRVWRLFDEEKDRLLPLKACQSTAEDAQSEEARDLRRREHLTVKKCSEDMGDRFQFNTAIAAVMELVNAMYLSREKLGATEGDRRVFSSAMASVLTLLSPITPHVCEELWQHLGHGTQLASELLPKWDDAATVQDMLTVALQVNGKLRGTVQIPAAADKAAMEQAALADSSVQRHIDGLTVRKVVVVPGKLVNIVAN</sequence>
<feature type="short sequence motif" description="'HIGH' region" evidence="9">
    <location>
        <begin position="43"/>
        <end position="53"/>
    </location>
</feature>
<feature type="short sequence motif" description="'KMSKS' region" evidence="9">
    <location>
        <begin position="592"/>
        <end position="596"/>
    </location>
</feature>
<dbReference type="InterPro" id="IPR002300">
    <property type="entry name" value="aa-tRNA-synth_Ia"/>
</dbReference>
<evidence type="ECO:0000259" key="12">
    <source>
        <dbReference type="Pfam" id="PF08264"/>
    </source>
</evidence>
<dbReference type="PRINTS" id="PR00985">
    <property type="entry name" value="TRNASYNTHLEU"/>
</dbReference>
<dbReference type="PANTHER" id="PTHR43740:SF2">
    <property type="entry name" value="LEUCINE--TRNA LIGASE, MITOCHONDRIAL"/>
    <property type="match status" value="1"/>
</dbReference>
<evidence type="ECO:0000256" key="9">
    <source>
        <dbReference type="HAMAP-Rule" id="MF_00049"/>
    </source>
</evidence>
<dbReference type="AlphaFoldDB" id="A0A212J3Y9"/>
<dbReference type="SUPFAM" id="SSF47323">
    <property type="entry name" value="Anticodon-binding domain of a subclass of class I aminoacyl-tRNA synthetases"/>
    <property type="match status" value="1"/>
</dbReference>
<dbReference type="EMBL" id="FLUP01000001">
    <property type="protein sequence ID" value="SBV93875.1"/>
    <property type="molecule type" value="Genomic_DNA"/>
</dbReference>
<dbReference type="PANTHER" id="PTHR43740">
    <property type="entry name" value="LEUCYL-TRNA SYNTHETASE"/>
    <property type="match status" value="1"/>
</dbReference>
<evidence type="ECO:0000256" key="6">
    <source>
        <dbReference type="ARBA" id="ARBA00022917"/>
    </source>
</evidence>
<comment type="similarity">
    <text evidence="1 9 10">Belongs to the class-I aminoacyl-tRNA synthetase family.</text>
</comment>
<dbReference type="GO" id="GO:0005524">
    <property type="term" value="F:ATP binding"/>
    <property type="evidence" value="ECO:0007669"/>
    <property type="project" value="UniProtKB-UniRule"/>
</dbReference>
<dbReference type="InterPro" id="IPR001412">
    <property type="entry name" value="aa-tRNA-synth_I_CS"/>
</dbReference>
<dbReference type="Pfam" id="PF00133">
    <property type="entry name" value="tRNA-synt_1"/>
    <property type="match status" value="2"/>
</dbReference>
<comment type="subcellular location">
    <subcellularLocation>
        <location evidence="9">Cytoplasm</location>
    </subcellularLocation>
</comment>
<feature type="binding site" evidence="9">
    <location>
        <position position="595"/>
    </location>
    <ligand>
        <name>ATP</name>
        <dbReference type="ChEBI" id="CHEBI:30616"/>
    </ligand>
</feature>
<dbReference type="RefSeq" id="WP_192111381.1">
    <property type="nucleotide sequence ID" value="NZ_CAKSVL010000005.1"/>
</dbReference>
<evidence type="ECO:0000259" key="13">
    <source>
        <dbReference type="Pfam" id="PF13603"/>
    </source>
</evidence>
<evidence type="ECO:0000256" key="7">
    <source>
        <dbReference type="ARBA" id="ARBA00023146"/>
    </source>
</evidence>
<dbReference type="InterPro" id="IPR014729">
    <property type="entry name" value="Rossmann-like_a/b/a_fold"/>
</dbReference>
<dbReference type="CDD" id="cd00812">
    <property type="entry name" value="LeuRS_core"/>
    <property type="match status" value="1"/>
</dbReference>
<dbReference type="Pfam" id="PF13603">
    <property type="entry name" value="tRNA-synt_1_2"/>
    <property type="match status" value="1"/>
</dbReference>
<dbReference type="InterPro" id="IPR009008">
    <property type="entry name" value="Val/Leu/Ile-tRNA-synth_edit"/>
</dbReference>
<feature type="domain" description="Aminoacyl-tRNA synthetase class Ia" evidence="11">
    <location>
        <begin position="14"/>
        <end position="210"/>
    </location>
</feature>
<accession>A0A212J3Y9</accession>
<evidence type="ECO:0000256" key="8">
    <source>
        <dbReference type="ARBA" id="ARBA00047469"/>
    </source>
</evidence>
<name>A0A212J3Y9_9BACT</name>
<comment type="catalytic activity">
    <reaction evidence="8 9">
        <text>tRNA(Leu) + L-leucine + ATP = L-leucyl-tRNA(Leu) + AMP + diphosphate</text>
        <dbReference type="Rhea" id="RHEA:11688"/>
        <dbReference type="Rhea" id="RHEA-COMP:9613"/>
        <dbReference type="Rhea" id="RHEA-COMP:9622"/>
        <dbReference type="ChEBI" id="CHEBI:30616"/>
        <dbReference type="ChEBI" id="CHEBI:33019"/>
        <dbReference type="ChEBI" id="CHEBI:57427"/>
        <dbReference type="ChEBI" id="CHEBI:78442"/>
        <dbReference type="ChEBI" id="CHEBI:78494"/>
        <dbReference type="ChEBI" id="CHEBI:456215"/>
        <dbReference type="EC" id="6.1.1.4"/>
    </reaction>
</comment>
<dbReference type="GO" id="GO:0005829">
    <property type="term" value="C:cytosol"/>
    <property type="evidence" value="ECO:0007669"/>
    <property type="project" value="TreeGrafter"/>
</dbReference>
<dbReference type="CDD" id="cd07958">
    <property type="entry name" value="Anticodon_Ia_Leu_BEm"/>
    <property type="match status" value="1"/>
</dbReference>
<organism evidence="14">
    <name type="scientific">uncultured Desulfovibrio sp</name>
    <dbReference type="NCBI Taxonomy" id="167968"/>
    <lineage>
        <taxon>Bacteria</taxon>
        <taxon>Pseudomonadati</taxon>
        <taxon>Thermodesulfobacteriota</taxon>
        <taxon>Desulfovibrionia</taxon>
        <taxon>Desulfovibrionales</taxon>
        <taxon>Desulfovibrionaceae</taxon>
        <taxon>Desulfovibrio</taxon>
        <taxon>environmental samples</taxon>
    </lineage>
</organism>
<keyword evidence="4 9" id="KW-0547">Nucleotide-binding</keyword>
<dbReference type="HAMAP" id="MF_00049_B">
    <property type="entry name" value="Leu_tRNA_synth_B"/>
    <property type="match status" value="1"/>
</dbReference>
<dbReference type="NCBIfam" id="TIGR00396">
    <property type="entry name" value="leuS_bact"/>
    <property type="match status" value="1"/>
</dbReference>
<dbReference type="InterPro" id="IPR013155">
    <property type="entry name" value="M/V/L/I-tRNA-synth_anticd-bd"/>
</dbReference>
<feature type="domain" description="Methionyl/Valyl/Leucyl/Isoleucyl-tRNA synthetase anticodon-binding" evidence="12">
    <location>
        <begin position="677"/>
        <end position="802"/>
    </location>
</feature>
<evidence type="ECO:0000313" key="14">
    <source>
        <dbReference type="EMBL" id="SBV93875.1"/>
    </source>
</evidence>
<protein>
    <recommendedName>
        <fullName evidence="9">Leucine--tRNA ligase</fullName>
        <ecNumber evidence="9">6.1.1.4</ecNumber>
    </recommendedName>
    <alternativeName>
        <fullName evidence="9">Leucyl-tRNA synthetase</fullName>
        <shortName evidence="9">LeuRS</shortName>
    </alternativeName>
</protein>
<dbReference type="GO" id="GO:0004823">
    <property type="term" value="F:leucine-tRNA ligase activity"/>
    <property type="evidence" value="ECO:0007669"/>
    <property type="project" value="UniProtKB-UniRule"/>
</dbReference>
<evidence type="ECO:0000256" key="5">
    <source>
        <dbReference type="ARBA" id="ARBA00022840"/>
    </source>
</evidence>
<evidence type="ECO:0000256" key="3">
    <source>
        <dbReference type="ARBA" id="ARBA00022598"/>
    </source>
</evidence>
<reference evidence="14" key="1">
    <citation type="submission" date="2016-04" db="EMBL/GenBank/DDBJ databases">
        <authorList>
            <person name="Evans L.H."/>
            <person name="Alamgir A."/>
            <person name="Owens N."/>
            <person name="Weber N.D."/>
            <person name="Virtaneva K."/>
            <person name="Barbian K."/>
            <person name="Babar A."/>
            <person name="Rosenke K."/>
        </authorList>
    </citation>
    <scope>NUCLEOTIDE SEQUENCE</scope>
    <source>
        <strain evidence="14">92-2</strain>
    </source>
</reference>
<dbReference type="PROSITE" id="PS00178">
    <property type="entry name" value="AA_TRNA_LIGASE_I"/>
    <property type="match status" value="1"/>
</dbReference>
<dbReference type="Gene3D" id="1.10.730.10">
    <property type="entry name" value="Isoleucyl-tRNA Synthetase, Domain 1"/>
    <property type="match status" value="1"/>
</dbReference>
<dbReference type="InterPro" id="IPR025709">
    <property type="entry name" value="Leu_tRNA-synth_edit"/>
</dbReference>
<evidence type="ECO:0000256" key="10">
    <source>
        <dbReference type="RuleBase" id="RU363035"/>
    </source>
</evidence>
<dbReference type="InterPro" id="IPR009080">
    <property type="entry name" value="tRNAsynth_Ia_anticodon-bd"/>
</dbReference>
<dbReference type="SUPFAM" id="SSF50677">
    <property type="entry name" value="ValRS/IleRS/LeuRS editing domain"/>
    <property type="match status" value="1"/>
</dbReference>
<keyword evidence="3 9" id="KW-0436">Ligase</keyword>
<dbReference type="EC" id="6.1.1.4" evidence="9"/>
<evidence type="ECO:0000259" key="11">
    <source>
        <dbReference type="Pfam" id="PF00133"/>
    </source>
</evidence>
<gene>
    <name evidence="9 14" type="primary">leuS</name>
    <name evidence="14" type="ORF">KM92DES2_10459</name>
</gene>
<keyword evidence="7 9" id="KW-0030">Aminoacyl-tRNA synthetase</keyword>
<dbReference type="FunFam" id="3.10.20.590:FF:000001">
    <property type="entry name" value="Leucine--tRNA ligase"/>
    <property type="match status" value="1"/>
</dbReference>
<keyword evidence="6 9" id="KW-0648">Protein biosynthesis</keyword>
<evidence type="ECO:0000256" key="2">
    <source>
        <dbReference type="ARBA" id="ARBA00022490"/>
    </source>
</evidence>
<evidence type="ECO:0000256" key="4">
    <source>
        <dbReference type="ARBA" id="ARBA00022741"/>
    </source>
</evidence>
<dbReference type="FunFam" id="3.40.50.620:FF:000003">
    <property type="entry name" value="Leucine--tRNA ligase"/>
    <property type="match status" value="1"/>
</dbReference>
<proteinExistence type="inferred from homology"/>
<feature type="domain" description="Leucyl-tRNA synthetase editing" evidence="13">
    <location>
        <begin position="223"/>
        <end position="415"/>
    </location>
</feature>
<dbReference type="Pfam" id="PF08264">
    <property type="entry name" value="Anticodon_1"/>
    <property type="match status" value="1"/>
</dbReference>
<dbReference type="FunFam" id="1.10.730.10:FF:000002">
    <property type="entry name" value="Leucine--tRNA ligase"/>
    <property type="match status" value="1"/>
</dbReference>
<dbReference type="GO" id="GO:0006429">
    <property type="term" value="P:leucyl-tRNA aminoacylation"/>
    <property type="evidence" value="ECO:0007669"/>
    <property type="project" value="UniProtKB-UniRule"/>
</dbReference>
<keyword evidence="5 9" id="KW-0067">ATP-binding</keyword>
<feature type="domain" description="Aminoacyl-tRNA synthetase class Ia" evidence="11">
    <location>
        <begin position="430"/>
        <end position="631"/>
    </location>
</feature>
<keyword evidence="2 9" id="KW-0963">Cytoplasm</keyword>
<dbReference type="GO" id="GO:0002161">
    <property type="term" value="F:aminoacyl-tRNA deacylase activity"/>
    <property type="evidence" value="ECO:0007669"/>
    <property type="project" value="InterPro"/>
</dbReference>